<dbReference type="InterPro" id="IPR046243">
    <property type="entry name" value="DUF6276"/>
</dbReference>
<evidence type="ECO:0008006" key="3">
    <source>
        <dbReference type="Google" id="ProtNLM"/>
    </source>
</evidence>
<sequence length="129" mass="13691">MVCPQCDVETAVFAVPPSLRDYVPSASASASFCPQCLRVRSVDSEPPDDADFGVVGPFFPDGEGGVATALLVGNLDSLALNRSAIEVLAAHAEREGVDLFLVLSRLATVAPEAHVDLDRRLVQLEQLLD</sequence>
<organism evidence="1 2">
    <name type="scientific">Halogranum gelatinilyticum</name>
    <dbReference type="NCBI Taxonomy" id="660521"/>
    <lineage>
        <taxon>Archaea</taxon>
        <taxon>Methanobacteriati</taxon>
        <taxon>Methanobacteriota</taxon>
        <taxon>Stenosarchaea group</taxon>
        <taxon>Halobacteria</taxon>
        <taxon>Halobacteriales</taxon>
        <taxon>Haloferacaceae</taxon>
    </lineage>
</organism>
<dbReference type="STRING" id="660521.SAMN04487949_0434"/>
<dbReference type="RefSeq" id="WP_089693621.1">
    <property type="nucleotide sequence ID" value="NZ_FNHL01000001.1"/>
</dbReference>
<proteinExistence type="predicted"/>
<dbReference type="AlphaFoldDB" id="A0A1G9PKS4"/>
<dbReference type="OrthoDB" id="212944at2157"/>
<evidence type="ECO:0000313" key="1">
    <source>
        <dbReference type="EMBL" id="SDL99452.1"/>
    </source>
</evidence>
<name>A0A1G9PKS4_9EURY</name>
<evidence type="ECO:0000313" key="2">
    <source>
        <dbReference type="Proteomes" id="UP000199451"/>
    </source>
</evidence>
<reference evidence="2" key="1">
    <citation type="submission" date="2016-10" db="EMBL/GenBank/DDBJ databases">
        <authorList>
            <person name="Varghese N."/>
            <person name="Submissions S."/>
        </authorList>
    </citation>
    <scope>NUCLEOTIDE SEQUENCE [LARGE SCALE GENOMIC DNA]</scope>
    <source>
        <strain evidence="2">CGMCC 1.10119</strain>
    </source>
</reference>
<gene>
    <name evidence="1" type="ORF">SAMN04487949_0434</name>
</gene>
<keyword evidence="2" id="KW-1185">Reference proteome</keyword>
<accession>A0A1G9PKS4</accession>
<protein>
    <recommendedName>
        <fullName evidence="3">Small CPxCG-related zinc finger protein</fullName>
    </recommendedName>
</protein>
<dbReference type="Pfam" id="PF19792">
    <property type="entry name" value="DUF6276"/>
    <property type="match status" value="1"/>
</dbReference>
<dbReference type="Proteomes" id="UP000199451">
    <property type="component" value="Unassembled WGS sequence"/>
</dbReference>
<dbReference type="EMBL" id="FNHL01000001">
    <property type="protein sequence ID" value="SDL99452.1"/>
    <property type="molecule type" value="Genomic_DNA"/>
</dbReference>